<organism evidence="1">
    <name type="scientific">Ixodes ricinus</name>
    <name type="common">Common tick</name>
    <name type="synonym">Acarus ricinus</name>
    <dbReference type="NCBI Taxonomy" id="34613"/>
    <lineage>
        <taxon>Eukaryota</taxon>
        <taxon>Metazoa</taxon>
        <taxon>Ecdysozoa</taxon>
        <taxon>Arthropoda</taxon>
        <taxon>Chelicerata</taxon>
        <taxon>Arachnida</taxon>
        <taxon>Acari</taxon>
        <taxon>Parasitiformes</taxon>
        <taxon>Ixodida</taxon>
        <taxon>Ixodoidea</taxon>
        <taxon>Ixodidae</taxon>
        <taxon>Ixodinae</taxon>
        <taxon>Ixodes</taxon>
    </lineage>
</organism>
<evidence type="ECO:0000313" key="1">
    <source>
        <dbReference type="EMBL" id="MXU94625.1"/>
    </source>
</evidence>
<accession>A0A6B0UYD9</accession>
<reference evidence="1" key="1">
    <citation type="submission" date="2019-12" db="EMBL/GenBank/DDBJ databases">
        <title>An insight into the sialome of adult female Ixodes ricinus ticks feeding for 6 days.</title>
        <authorList>
            <person name="Perner J."/>
            <person name="Ribeiro J.M.C."/>
        </authorList>
    </citation>
    <scope>NUCLEOTIDE SEQUENCE</scope>
    <source>
        <strain evidence="1">Semi-engorged</strain>
        <tissue evidence="1">Salivary glands</tissue>
    </source>
</reference>
<proteinExistence type="predicted"/>
<sequence>MAVICYYFGDVEVFFCSTALIAQFALGYGSYEKLSDRFALRDLRKGVCSSNSTSKPNECTQLIHKVGQMACGMTGQGDYRWMSIQHCSVICTNGYQYLSIPYRECERTLDIGFWDVYQKVNNGRLPPYRFEDCADDDKKTLKRWLQRWNHYRVQAKKYLCPQVLYKW</sequence>
<dbReference type="EMBL" id="GIFC01012542">
    <property type="protein sequence ID" value="MXU94625.1"/>
    <property type="molecule type" value="Transcribed_RNA"/>
</dbReference>
<dbReference type="AlphaFoldDB" id="A0A6B0UYD9"/>
<protein>
    <submittedName>
        <fullName evidence="1">Putative salivary secreted protein</fullName>
    </submittedName>
</protein>
<name>A0A6B0UYD9_IXORI</name>